<evidence type="ECO:0000313" key="3">
    <source>
        <dbReference type="Proteomes" id="UP000007819"/>
    </source>
</evidence>
<dbReference type="RefSeq" id="XP_008186610.1">
    <property type="nucleotide sequence ID" value="XM_008188388.1"/>
</dbReference>
<dbReference type="Proteomes" id="UP000007819">
    <property type="component" value="Chromosome A2"/>
</dbReference>
<dbReference type="KEGG" id="api:100571558"/>
<reference evidence="3" key="1">
    <citation type="submission" date="2010-06" db="EMBL/GenBank/DDBJ databases">
        <authorList>
            <person name="Jiang H."/>
            <person name="Abraham K."/>
            <person name="Ali S."/>
            <person name="Alsbrooks S.L."/>
            <person name="Anim B.N."/>
            <person name="Anosike U.S."/>
            <person name="Attaway T."/>
            <person name="Bandaranaike D.P."/>
            <person name="Battles P.K."/>
            <person name="Bell S.N."/>
            <person name="Bell A.V."/>
            <person name="Beltran B."/>
            <person name="Bickham C."/>
            <person name="Bustamante Y."/>
            <person name="Caleb T."/>
            <person name="Canada A."/>
            <person name="Cardenas V."/>
            <person name="Carter K."/>
            <person name="Chacko J."/>
            <person name="Chandrabose M.N."/>
            <person name="Chavez D."/>
            <person name="Chavez A."/>
            <person name="Chen L."/>
            <person name="Chu H.-S."/>
            <person name="Claassen K.J."/>
            <person name="Cockrell R."/>
            <person name="Collins M."/>
            <person name="Cooper J.A."/>
            <person name="Cree A."/>
            <person name="Curry S.M."/>
            <person name="Da Y."/>
            <person name="Dao M.D."/>
            <person name="Das B."/>
            <person name="Davila M.-L."/>
            <person name="Davy-Carroll L."/>
            <person name="Denson S."/>
            <person name="Dinh H."/>
            <person name="Ebong V.E."/>
            <person name="Edwards J.R."/>
            <person name="Egan A."/>
            <person name="El-Daye J."/>
            <person name="Escobedo L."/>
            <person name="Fernandez S."/>
            <person name="Fernando P.R."/>
            <person name="Flagg N."/>
            <person name="Forbes L.D."/>
            <person name="Fowler R.G."/>
            <person name="Fu Q."/>
            <person name="Gabisi R.A."/>
            <person name="Ganer J."/>
            <person name="Garbino Pronczuk A."/>
            <person name="Garcia R.M."/>
            <person name="Garner T."/>
            <person name="Garrett T.E."/>
            <person name="Gonzalez D.A."/>
            <person name="Hamid H."/>
            <person name="Hawkins E.S."/>
            <person name="Hirani K."/>
            <person name="Hogues M.E."/>
            <person name="Hollins B."/>
            <person name="Hsiao C.-H."/>
            <person name="Jabil R."/>
            <person name="James M.L."/>
            <person name="Jhangiani S.N."/>
            <person name="Johnson B."/>
            <person name="Johnson Q."/>
            <person name="Joshi V."/>
            <person name="Kalu J.B."/>
            <person name="Kam C."/>
            <person name="Kashfia A."/>
            <person name="Keebler J."/>
            <person name="Kisamo H."/>
            <person name="Kovar C.L."/>
            <person name="Lago L.A."/>
            <person name="Lai C.-Y."/>
            <person name="Laidlaw J."/>
            <person name="Lara F."/>
            <person name="Le T.-K."/>
            <person name="Lee S.L."/>
            <person name="Legall F.H."/>
            <person name="Lemon S.J."/>
            <person name="Lewis L.R."/>
            <person name="Li B."/>
            <person name="Liu Y."/>
            <person name="Liu Y.-S."/>
            <person name="Lopez J."/>
            <person name="Lozado R.J."/>
            <person name="Lu J."/>
            <person name="Madu R.C."/>
            <person name="Maheshwari M."/>
            <person name="Maheshwari R."/>
            <person name="Malloy K."/>
            <person name="Martinez E."/>
            <person name="Mathew T."/>
            <person name="Mercado I.C."/>
            <person name="Mercado C."/>
            <person name="Meyer B."/>
            <person name="Montgomery K."/>
            <person name="Morgan M.B."/>
            <person name="Munidasa M."/>
            <person name="Nazareth L.V."/>
            <person name="Nelson J."/>
            <person name="Ng B.M."/>
            <person name="Nguyen N.B."/>
            <person name="Nguyen P.Q."/>
            <person name="Nguyen T."/>
            <person name="Obregon M."/>
            <person name="Okwuonu G.O."/>
            <person name="Onwere C.G."/>
            <person name="Orozco G."/>
            <person name="Parra A."/>
            <person name="Patel S."/>
            <person name="Patil S."/>
            <person name="Perez A."/>
            <person name="Perez Y."/>
            <person name="Pham C."/>
            <person name="Primus E.L."/>
            <person name="Pu L.-L."/>
            <person name="Puazo M."/>
            <person name="Qin X."/>
            <person name="Quiroz J.B."/>
            <person name="Reese J."/>
            <person name="Richards S."/>
            <person name="Rives C.M."/>
            <person name="Robberts R."/>
            <person name="Ruiz S.J."/>
            <person name="Ruiz M.J."/>
            <person name="Santibanez J."/>
            <person name="Schneider B.W."/>
            <person name="Sisson I."/>
            <person name="Smith M."/>
            <person name="Sodergren E."/>
            <person name="Song X.-Z."/>
            <person name="Song B.B."/>
            <person name="Summersgill H."/>
            <person name="Thelus R."/>
            <person name="Thornton R.D."/>
            <person name="Trejos Z.Y."/>
            <person name="Usmani K."/>
            <person name="Vattathil S."/>
            <person name="Villasana D."/>
            <person name="Walker D.L."/>
            <person name="Wang S."/>
            <person name="Wang K."/>
            <person name="White C.S."/>
            <person name="Williams A.C."/>
            <person name="Williamson J."/>
            <person name="Wilson K."/>
            <person name="Woghiren I.O."/>
            <person name="Woodworth J.R."/>
            <person name="Worley K.C."/>
            <person name="Wright R.A."/>
            <person name="Wu W."/>
            <person name="Young L."/>
            <person name="Zhang L."/>
            <person name="Zhang J."/>
            <person name="Zhu Y."/>
            <person name="Muzny D.M."/>
            <person name="Weinstock G."/>
            <person name="Gibbs R.A."/>
        </authorList>
    </citation>
    <scope>NUCLEOTIDE SEQUENCE [LARGE SCALE GENOMIC DNA]</scope>
    <source>
        <strain evidence="3">LSR1</strain>
    </source>
</reference>
<dbReference type="OrthoDB" id="6625048at2759"/>
<proteinExistence type="predicted"/>
<keyword evidence="3" id="KW-1185">Reference proteome</keyword>
<dbReference type="AlphaFoldDB" id="A0A8R2B8S3"/>
<reference evidence="2" key="2">
    <citation type="submission" date="2022-06" db="UniProtKB">
        <authorList>
            <consortium name="EnsemblMetazoa"/>
        </authorList>
    </citation>
    <scope>IDENTIFICATION</scope>
</reference>
<name>A0A8R2B8S3_ACYPI</name>
<feature type="region of interest" description="Disordered" evidence="1">
    <location>
        <begin position="210"/>
        <end position="230"/>
    </location>
</feature>
<dbReference type="GeneID" id="100571558"/>
<accession>A0A8R2B8S3</accession>
<organism evidence="2 3">
    <name type="scientific">Acyrthosiphon pisum</name>
    <name type="common">Pea aphid</name>
    <dbReference type="NCBI Taxonomy" id="7029"/>
    <lineage>
        <taxon>Eukaryota</taxon>
        <taxon>Metazoa</taxon>
        <taxon>Ecdysozoa</taxon>
        <taxon>Arthropoda</taxon>
        <taxon>Hexapoda</taxon>
        <taxon>Insecta</taxon>
        <taxon>Pterygota</taxon>
        <taxon>Neoptera</taxon>
        <taxon>Paraneoptera</taxon>
        <taxon>Hemiptera</taxon>
        <taxon>Sternorrhyncha</taxon>
        <taxon>Aphidomorpha</taxon>
        <taxon>Aphidoidea</taxon>
        <taxon>Aphididae</taxon>
        <taxon>Macrosiphini</taxon>
        <taxon>Acyrthosiphon</taxon>
    </lineage>
</organism>
<dbReference type="EnsemblMetazoa" id="XM_008188388.2">
    <property type="protein sequence ID" value="XP_008186610.1"/>
    <property type="gene ID" value="LOC100571558"/>
</dbReference>
<evidence type="ECO:0000256" key="1">
    <source>
        <dbReference type="SAM" id="MobiDB-lite"/>
    </source>
</evidence>
<protein>
    <submittedName>
        <fullName evidence="2">Uncharacterized protein</fullName>
    </submittedName>
</protein>
<evidence type="ECO:0000313" key="2">
    <source>
        <dbReference type="EnsemblMetazoa" id="XP_008186610.1"/>
    </source>
</evidence>
<sequence>MLCGTQETPLPIFKKKWRASKNCDRTTLLTLRRPTAVSKFRDTVPIPNYPPLKNSLPSWGSRKLDEKIPMYHGNTPSGPIVFHRGPMGKNPLQADTKLSFLLNDPYEISHKYNPLHDPHLKHWVNSPINQKLLQNQKLITEDNDVICSLNEYNEYRRFLFRVHNDAIMHKLKVKDAENEDRKKIAIANFNHRKELLKKFKMLMPEKSKLTMKSKRNSVKPTCKPSNKERKQPFKKIETYTVFGPGLGGVIDQNKYEGTFIKGSPNDLYLLGLFNNFFKQRKTKFES</sequence>